<evidence type="ECO:0000313" key="3">
    <source>
        <dbReference type="EMBL" id="KAF2715410.1"/>
    </source>
</evidence>
<proteinExistence type="predicted"/>
<feature type="compositionally biased region" description="Basic residues" evidence="1">
    <location>
        <begin position="240"/>
        <end position="251"/>
    </location>
</feature>
<evidence type="ECO:0000256" key="1">
    <source>
        <dbReference type="SAM" id="MobiDB-lite"/>
    </source>
</evidence>
<dbReference type="Proteomes" id="UP000799428">
    <property type="component" value="Unassembled WGS sequence"/>
</dbReference>
<organism evidence="3 4">
    <name type="scientific">Pleomassaria siparia CBS 279.74</name>
    <dbReference type="NCBI Taxonomy" id="1314801"/>
    <lineage>
        <taxon>Eukaryota</taxon>
        <taxon>Fungi</taxon>
        <taxon>Dikarya</taxon>
        <taxon>Ascomycota</taxon>
        <taxon>Pezizomycotina</taxon>
        <taxon>Dothideomycetes</taxon>
        <taxon>Pleosporomycetidae</taxon>
        <taxon>Pleosporales</taxon>
        <taxon>Pleomassariaceae</taxon>
        <taxon>Pleomassaria</taxon>
    </lineage>
</organism>
<keyword evidence="4" id="KW-1185">Reference proteome</keyword>
<gene>
    <name evidence="3" type="ORF">K504DRAFT_457581</name>
</gene>
<dbReference type="PANTHER" id="PTHR21354">
    <property type="entry name" value="ZINC FINGER PROTEIN 511"/>
    <property type="match status" value="1"/>
</dbReference>
<evidence type="ECO:0000259" key="2">
    <source>
        <dbReference type="PROSITE" id="PS00028"/>
    </source>
</evidence>
<sequence length="321" mass="35728">MKCSLPPHQPLTFSSFDEYDVHYQKTHVNRCQECRKNFPDDHFLHLHITENHDPISAMKRERGEKIYQCLLPTCSRPCSTPKKRRLHMIDKHQFPRDYDFFIVNNGIDRRTSMLRAQHRRKSSTMSANGNGAGTRKRGESSASVMSVVEDKKKGDEMEDDDHGEDLEDEESSEQESETEPVKPGQKAPIKPVTPTRKAPPQARESSEEEMSSEEEDEESGDSASAPTKSSYPVHSPKSPKVTKHTPLKLRGRGGFGRVGQRNTPVSPSAATAISTSIVPTKPASKATDVDGLTSSMSALQFIPNSVRKARERAKSNATGAE</sequence>
<accession>A0A6G1KRH5</accession>
<feature type="compositionally biased region" description="Acidic residues" evidence="1">
    <location>
        <begin position="156"/>
        <end position="178"/>
    </location>
</feature>
<dbReference type="SMART" id="SM00355">
    <property type="entry name" value="ZnF_C2H2"/>
    <property type="match status" value="2"/>
</dbReference>
<protein>
    <recommendedName>
        <fullName evidence="2">C2H2-type domain-containing protein</fullName>
    </recommendedName>
</protein>
<evidence type="ECO:0000313" key="4">
    <source>
        <dbReference type="Proteomes" id="UP000799428"/>
    </source>
</evidence>
<name>A0A6G1KRH5_9PLEO</name>
<feature type="compositionally biased region" description="Low complexity" evidence="1">
    <location>
        <begin position="258"/>
        <end position="273"/>
    </location>
</feature>
<dbReference type="InterPro" id="IPR013087">
    <property type="entry name" value="Znf_C2H2_type"/>
</dbReference>
<dbReference type="PROSITE" id="PS00028">
    <property type="entry name" value="ZINC_FINGER_C2H2_1"/>
    <property type="match status" value="1"/>
</dbReference>
<feature type="region of interest" description="Disordered" evidence="1">
    <location>
        <begin position="114"/>
        <end position="273"/>
    </location>
</feature>
<dbReference type="EMBL" id="MU005764">
    <property type="protein sequence ID" value="KAF2715410.1"/>
    <property type="molecule type" value="Genomic_DNA"/>
</dbReference>
<feature type="compositionally biased region" description="Acidic residues" evidence="1">
    <location>
        <begin position="206"/>
        <end position="220"/>
    </location>
</feature>
<dbReference type="OrthoDB" id="18440at2759"/>
<dbReference type="AlphaFoldDB" id="A0A6G1KRH5"/>
<reference evidence="3" key="1">
    <citation type="journal article" date="2020" name="Stud. Mycol.">
        <title>101 Dothideomycetes genomes: a test case for predicting lifestyles and emergence of pathogens.</title>
        <authorList>
            <person name="Haridas S."/>
            <person name="Albert R."/>
            <person name="Binder M."/>
            <person name="Bloem J."/>
            <person name="Labutti K."/>
            <person name="Salamov A."/>
            <person name="Andreopoulos B."/>
            <person name="Baker S."/>
            <person name="Barry K."/>
            <person name="Bills G."/>
            <person name="Bluhm B."/>
            <person name="Cannon C."/>
            <person name="Castanera R."/>
            <person name="Culley D."/>
            <person name="Daum C."/>
            <person name="Ezra D."/>
            <person name="Gonzalez J."/>
            <person name="Henrissat B."/>
            <person name="Kuo A."/>
            <person name="Liang C."/>
            <person name="Lipzen A."/>
            <person name="Lutzoni F."/>
            <person name="Magnuson J."/>
            <person name="Mondo S."/>
            <person name="Nolan M."/>
            <person name="Ohm R."/>
            <person name="Pangilinan J."/>
            <person name="Park H.-J."/>
            <person name="Ramirez L."/>
            <person name="Alfaro M."/>
            <person name="Sun H."/>
            <person name="Tritt A."/>
            <person name="Yoshinaga Y."/>
            <person name="Zwiers L.-H."/>
            <person name="Turgeon B."/>
            <person name="Goodwin S."/>
            <person name="Spatafora J."/>
            <person name="Crous P."/>
            <person name="Grigoriev I."/>
        </authorList>
    </citation>
    <scope>NUCLEOTIDE SEQUENCE</scope>
    <source>
        <strain evidence="3">CBS 279.74</strain>
    </source>
</reference>
<feature type="domain" description="C2H2-type" evidence="2">
    <location>
        <begin position="31"/>
        <end position="52"/>
    </location>
</feature>
<dbReference type="InterPro" id="IPR039258">
    <property type="entry name" value="ZNF511"/>
</dbReference>
<dbReference type="PANTHER" id="PTHR21354:SF0">
    <property type="entry name" value="ZINC FINGER PROTEIN 511"/>
    <property type="match status" value="1"/>
</dbReference>